<accession>A0A835WQR6</accession>
<dbReference type="Proteomes" id="UP000613740">
    <property type="component" value="Unassembled WGS sequence"/>
</dbReference>
<reference evidence="1" key="1">
    <citation type="journal article" date="2020" name="bioRxiv">
        <title>Comparative genomics of Chlamydomonas.</title>
        <authorList>
            <person name="Craig R.J."/>
            <person name="Hasan A.R."/>
            <person name="Ness R.W."/>
            <person name="Keightley P.D."/>
        </authorList>
    </citation>
    <scope>NUCLEOTIDE SEQUENCE</scope>
    <source>
        <strain evidence="1">CCAP 11/173</strain>
    </source>
</reference>
<gene>
    <name evidence="1" type="ORF">HYH02_003536</name>
</gene>
<dbReference type="AlphaFoldDB" id="A0A835WQR6"/>
<evidence type="ECO:0000313" key="2">
    <source>
        <dbReference type="Proteomes" id="UP000613740"/>
    </source>
</evidence>
<sequence length="78" mass="7351">MVKGAEGGTAAAAVQLYLAAASAASAPAAALCATATRNVPPGVSTGANTNCCSRGCNVEAAATDAPGPAPPMARHPCV</sequence>
<comment type="caution">
    <text evidence="1">The sequence shown here is derived from an EMBL/GenBank/DDBJ whole genome shotgun (WGS) entry which is preliminary data.</text>
</comment>
<evidence type="ECO:0000313" key="1">
    <source>
        <dbReference type="EMBL" id="KAG2451757.1"/>
    </source>
</evidence>
<proteinExistence type="predicted"/>
<dbReference type="EMBL" id="JAEHOD010000007">
    <property type="protein sequence ID" value="KAG2451757.1"/>
    <property type="molecule type" value="Genomic_DNA"/>
</dbReference>
<organism evidence="1 2">
    <name type="scientific">Chlamydomonas schloesseri</name>
    <dbReference type="NCBI Taxonomy" id="2026947"/>
    <lineage>
        <taxon>Eukaryota</taxon>
        <taxon>Viridiplantae</taxon>
        <taxon>Chlorophyta</taxon>
        <taxon>core chlorophytes</taxon>
        <taxon>Chlorophyceae</taxon>
        <taxon>CS clade</taxon>
        <taxon>Chlamydomonadales</taxon>
        <taxon>Chlamydomonadaceae</taxon>
        <taxon>Chlamydomonas</taxon>
    </lineage>
</organism>
<name>A0A835WQR6_9CHLO</name>
<protein>
    <submittedName>
        <fullName evidence="1">Uncharacterized protein</fullName>
    </submittedName>
</protein>
<keyword evidence="2" id="KW-1185">Reference proteome</keyword>